<dbReference type="GeneID" id="11595153"/>
<name>G7VB25_9CREN</name>
<dbReference type="Proteomes" id="UP000005867">
    <property type="component" value="Chromosome"/>
</dbReference>
<dbReference type="eggNOG" id="arCOG12288">
    <property type="taxonomic scope" value="Archaea"/>
</dbReference>
<organism evidence="2 3">
    <name type="scientific">Pyrobaculum ferrireducens</name>
    <dbReference type="NCBI Taxonomy" id="1104324"/>
    <lineage>
        <taxon>Archaea</taxon>
        <taxon>Thermoproteota</taxon>
        <taxon>Thermoprotei</taxon>
        <taxon>Thermoproteales</taxon>
        <taxon>Thermoproteaceae</taxon>
        <taxon>Pyrobaculum</taxon>
    </lineage>
</organism>
<gene>
    <name evidence="2" type="ORF">P186_0894</name>
</gene>
<dbReference type="OrthoDB" id="387229at2157"/>
<evidence type="ECO:0000313" key="2">
    <source>
        <dbReference type="EMBL" id="AET32335.1"/>
    </source>
</evidence>
<evidence type="ECO:0000256" key="1">
    <source>
        <dbReference type="SAM" id="Phobius"/>
    </source>
</evidence>
<feature type="transmembrane region" description="Helical" evidence="1">
    <location>
        <begin position="120"/>
        <end position="140"/>
    </location>
</feature>
<keyword evidence="1" id="KW-0812">Transmembrane</keyword>
<dbReference type="RefSeq" id="WP_014288163.1">
    <property type="nucleotide sequence ID" value="NC_016645.1"/>
</dbReference>
<keyword evidence="1" id="KW-1133">Transmembrane helix</keyword>
<evidence type="ECO:0000313" key="3">
    <source>
        <dbReference type="Proteomes" id="UP000005867"/>
    </source>
</evidence>
<dbReference type="EMBL" id="CP003098">
    <property type="protein sequence ID" value="AET32335.1"/>
    <property type="molecule type" value="Genomic_DNA"/>
</dbReference>
<sequence>MYLAPANNVVGFLSALSRLMLKNAVFRAYLALGATAIALCFLLASCRTYCLISIEVFLAPFAYIYVHETAQYIALGVDVELRLEKGYVVLEPRGNPKRPRGAVVAGALAPTVVGLASLPYAPLFSLIVLLSVALTLARYVGG</sequence>
<keyword evidence="1" id="KW-0472">Membrane</keyword>
<dbReference type="KEGG" id="pyr:P186_0894"/>
<reference evidence="2 3" key="1">
    <citation type="journal article" date="2012" name="J. Bacteriol.">
        <title>Complete genome sequence of strain 1860, a crenarchaeon of the genus pyrobaculum able to grow with various electron acceptors.</title>
        <authorList>
            <person name="Mardanov A.V."/>
            <person name="Gumerov V.M."/>
            <person name="Slobodkina G.B."/>
            <person name="Beletsky A.V."/>
            <person name="Bonch-Osmolovskaya E.A."/>
            <person name="Ravin N.V."/>
            <person name="Skryabin K.G."/>
        </authorList>
    </citation>
    <scope>NUCLEOTIDE SEQUENCE [LARGE SCALE GENOMIC DNA]</scope>
    <source>
        <strain evidence="2 3">1860</strain>
    </source>
</reference>
<feature type="transmembrane region" description="Helical" evidence="1">
    <location>
        <begin position="49"/>
        <end position="66"/>
    </location>
</feature>
<proteinExistence type="predicted"/>
<accession>G7VB25</accession>
<dbReference type="AlphaFoldDB" id="G7VB25"/>
<feature type="transmembrane region" description="Helical" evidence="1">
    <location>
        <begin position="24"/>
        <end position="44"/>
    </location>
</feature>
<dbReference type="BioCyc" id="PSP1104324:GJSN-874-MONOMER"/>
<keyword evidence="3" id="KW-1185">Reference proteome</keyword>
<dbReference type="STRING" id="1104324.P186_0894"/>
<dbReference type="HOGENOM" id="CLU_151094_0_0_2"/>
<protein>
    <submittedName>
        <fullName evidence="2">Uncharacterized protein</fullName>
    </submittedName>
</protein>